<accession>A0A6S6UED9</accession>
<organism evidence="1">
    <name type="scientific">uncultured Aureispira sp</name>
    <dbReference type="NCBI Taxonomy" id="1331704"/>
    <lineage>
        <taxon>Bacteria</taxon>
        <taxon>Pseudomonadati</taxon>
        <taxon>Bacteroidota</taxon>
        <taxon>Saprospiria</taxon>
        <taxon>Saprospirales</taxon>
        <taxon>Saprospiraceae</taxon>
        <taxon>Aureispira</taxon>
        <taxon>environmental samples</taxon>
    </lineage>
</organism>
<dbReference type="SUPFAM" id="SSF55874">
    <property type="entry name" value="ATPase domain of HSP90 chaperone/DNA topoisomerase II/histidine kinase"/>
    <property type="match status" value="1"/>
</dbReference>
<dbReference type="EMBL" id="CACVAQ010000418">
    <property type="protein sequence ID" value="CAA6827974.1"/>
    <property type="molecule type" value="Genomic_DNA"/>
</dbReference>
<evidence type="ECO:0000313" key="1">
    <source>
        <dbReference type="EMBL" id="CAA6827974.1"/>
    </source>
</evidence>
<reference evidence="1" key="1">
    <citation type="submission" date="2020-01" db="EMBL/GenBank/DDBJ databases">
        <authorList>
            <person name="Meier V. D."/>
            <person name="Meier V D."/>
        </authorList>
    </citation>
    <scope>NUCLEOTIDE SEQUENCE</scope>
    <source>
        <strain evidence="1">HLG_WM_MAG_10</strain>
    </source>
</reference>
<dbReference type="NCBIfam" id="NF047352">
    <property type="entry name" value="P_loop_sacsin"/>
    <property type="match status" value="1"/>
</dbReference>
<sequence>MQIKNIQQFRTNWRNAQGYDMPNWDENFIGSGHNENSGFYKMVNGIVGNIKADLTPKLQNAQDEQAIYEFLQNAADSQSTECAVIYDETFFMVLNNGRAFSEKDLKALLNSFQGTKADKTKVENCGKIGRYGIGFKLAYRLMGKSDGADELLRDMAGPLLFSWYNNKQFEDLINYKGGDLSLHDSIEEEIAPWLLKIILACFPTSPEESVKNLDYKDEVLFNPDELGDLVTFLNKNKELLQQFSLEQGSLFFLKFGPKKHEKLKESLLNITSGIGYAMNNLKTLEKVALQEDIIEKFETKFERYSILPGTEDFKNIDPEFPTCPIEISLGFPASLEQMHALKDAPSLYQFFPMRNERHGMAYFVHSSSFAKITDRTRLDDQGEANIETFKYIAKSLKRNLNKYKQENLETYCHIYKALLLTDRSTEYDAELINKYLYDPLLEYIQMNIPTNKGNFYLKDLIIAKGTALPIEPMSLGIGREWLYWTDVKEENDILRSAANNAKLGLKRWGIKELIMEANLTLLNNFISQLSPEDYQTFVTELKRVDFDEPFLEKFGDIKCFKFTSTTGDSHFYAIDDLQAQEDIFLMSERILPIRDSIKGLGFSVLEFNILDYSVILQQIESQLDYLTNDYALFEKIAARTKDATLSVEQKHSLYAFLISLDGVKKDELRAVQLFNNKEGLAAPLHGLLPADANVEAWLENFKIASEEDSEALAAQYISKKTAWETYRHIIVPFWSELVNGIDGENEEELVEFYTSVTNYFKRKSNQPKLEEANYIYTEAEQGFCTEKEVFYHRCLAEIKVEYTDLRSAVSKVLKLSLPHPSILPFLQADPFRTSPTIASKEWKMGLNDLIENCKTADLGPEEKKAFFILLAGVLSAKDLARVELFCNQKGERMLLSKLIASTKSVESWLDDYRIDVHEDDVLLQNYLAKETDIYNNILIVEWKTITMHSSVAANIKSFYQGVLKYASLAKSPKLLITNKYIYVDNTVGFVGSGQIFFHDQMIEMEKYGALRTAINALTELSTPHPDVLGFLTEGVFKTRNGILSKSMAKEVAILEKSEAASLVHFFETTKEDLFTFLYLTESQENSRECEVGKRARNIPYAVEKGQQGLAEKINAIFGDTYKLLPAKIYNPDYRNKGLLRGSQLFNAISKSKEVSPELLSALIVESGNADVQEQVFSKIDKIVLKEGQTYNKDSFEHQTLQIFRNKEADHSKVRSKIYIENLEGELFKLNDIGFDDSISISIERSGKFSLKLSEVLPRFKAIQTMLQSIADQFVDYEAPTVLQRRCFEGEEKHIKDIFDELKANHPILENAYQLAFALLYAKDNDNSKVIKTFLLRTKAAEPVEISAFDAFHLNNNSFIDSSAILNLEYYKDIDELLKIKEKETAFSFGSQNLVYGPYIDKNTFYCAPLRALEDEENPEKLQSELLNFLYKVWATVGDLDRPTQLELKTDAEGTLGGLLPADLVYPEEYALVKERFPEWLVNWVGEETEMVEERTIQPDYEVPEVVPVEGAAASENDLEKVEEFVPPAPKVVLIPSGKLSLLNAIGVNTERSTLVCVRNYFHNNIGPAVSQKQLNDLRNSEQDHLLQTILWLQSEGTVLTSEDERLFWLRKLYNTLPKVTNNTPMPFITKVGGTHDAPTFEYKVDNHADQELYYFDNKQQRQLLEKFDITIANVFDCLAKGGQHLTNLDLKGIELKTTKVENKLDIERLEGNSQEWGADHYMKWREDSEYTIHLYDGKMPYTVHFLDQVVKEYEQENAVLCDKIAYVNSNSTNIEEDLFGITKYNTLTEAHLLGLLRFKNEDKQQTGGHKVIERVVETVVVEEKLAENEEAIDNPSMEAIQEYKDQNVKGKLKLAFDIGDLPAAMLSELLQYAQSSKMIIEKKEVDKD</sequence>
<name>A0A6S6UED9_9BACT</name>
<dbReference type="InterPro" id="IPR036890">
    <property type="entry name" value="HATPase_C_sf"/>
</dbReference>
<dbReference type="Pfam" id="PF13589">
    <property type="entry name" value="HATPase_c_3"/>
    <property type="match status" value="1"/>
</dbReference>
<gene>
    <name evidence="1" type="ORF">HELGO_WM21986</name>
</gene>
<proteinExistence type="predicted"/>
<protein>
    <submittedName>
        <fullName evidence="1">Uncharacterized protein</fullName>
    </submittedName>
</protein>